<evidence type="ECO:0000313" key="3">
    <source>
        <dbReference type="Proteomes" id="UP000627984"/>
    </source>
</evidence>
<name>A0AA37BMK0_9ACTN</name>
<evidence type="ECO:0000313" key="2">
    <source>
        <dbReference type="EMBL" id="GGK92047.1"/>
    </source>
</evidence>
<comment type="caution">
    <text evidence="2">The sequence shown here is derived from an EMBL/GenBank/DDBJ whole genome shotgun (WGS) entry which is preliminary data.</text>
</comment>
<organism evidence="2 3">
    <name type="scientific">Planomonospora parontospora</name>
    <dbReference type="NCBI Taxonomy" id="58119"/>
    <lineage>
        <taxon>Bacteria</taxon>
        <taxon>Bacillati</taxon>
        <taxon>Actinomycetota</taxon>
        <taxon>Actinomycetes</taxon>
        <taxon>Streptosporangiales</taxon>
        <taxon>Streptosporangiaceae</taxon>
        <taxon>Planomonospora</taxon>
    </lineage>
</organism>
<gene>
    <name evidence="2" type="ORF">GCM10010126_59240</name>
</gene>
<protein>
    <submittedName>
        <fullName evidence="2">Uncharacterized protein</fullName>
    </submittedName>
</protein>
<reference evidence="2" key="2">
    <citation type="submission" date="2022-09" db="EMBL/GenBank/DDBJ databases">
        <authorList>
            <person name="Sun Q."/>
            <person name="Ohkuma M."/>
        </authorList>
    </citation>
    <scope>NUCLEOTIDE SEQUENCE</scope>
    <source>
        <strain evidence="2">JCM 3093</strain>
    </source>
</reference>
<sequence length="63" mass="6725">MGSKEVMEGTVSAPRSTPEPAIQPRLGDAGAWAGHTVNLAEVRALLRTRITRWLATAPTPSSR</sequence>
<feature type="region of interest" description="Disordered" evidence="1">
    <location>
        <begin position="1"/>
        <end position="27"/>
    </location>
</feature>
<dbReference type="EMBL" id="BMQD01000025">
    <property type="protein sequence ID" value="GGK92047.1"/>
    <property type="molecule type" value="Genomic_DNA"/>
</dbReference>
<reference evidence="2" key="1">
    <citation type="journal article" date="2014" name="Int. J. Syst. Evol. Microbiol.">
        <title>Complete genome sequence of Corynebacterium casei LMG S-19264T (=DSM 44701T), isolated from a smear-ripened cheese.</title>
        <authorList>
            <consortium name="US DOE Joint Genome Institute (JGI-PGF)"/>
            <person name="Walter F."/>
            <person name="Albersmeier A."/>
            <person name="Kalinowski J."/>
            <person name="Ruckert C."/>
        </authorList>
    </citation>
    <scope>NUCLEOTIDE SEQUENCE</scope>
    <source>
        <strain evidence="2">JCM 3093</strain>
    </source>
</reference>
<dbReference type="AlphaFoldDB" id="A0AA37BMK0"/>
<proteinExistence type="predicted"/>
<dbReference type="Proteomes" id="UP000627984">
    <property type="component" value="Unassembled WGS sequence"/>
</dbReference>
<evidence type="ECO:0000256" key="1">
    <source>
        <dbReference type="SAM" id="MobiDB-lite"/>
    </source>
</evidence>
<accession>A0AA37BMK0</accession>